<feature type="compositionally biased region" description="Polar residues" evidence="1">
    <location>
        <begin position="69"/>
        <end position="82"/>
    </location>
</feature>
<dbReference type="AlphaFoldDB" id="A0A9D4W6M6"/>
<evidence type="ECO:0000313" key="3">
    <source>
        <dbReference type="EMBL" id="KAI5395719.1"/>
    </source>
</evidence>
<dbReference type="Pfam" id="PF25597">
    <property type="entry name" value="SH3_retrovirus"/>
    <property type="match status" value="1"/>
</dbReference>
<evidence type="ECO:0000256" key="1">
    <source>
        <dbReference type="SAM" id="MobiDB-lite"/>
    </source>
</evidence>
<keyword evidence="4" id="KW-1185">Reference proteome</keyword>
<evidence type="ECO:0000313" key="4">
    <source>
        <dbReference type="Proteomes" id="UP001058974"/>
    </source>
</evidence>
<feature type="region of interest" description="Disordered" evidence="1">
    <location>
        <begin position="69"/>
        <end position="103"/>
    </location>
</feature>
<feature type="domain" description="Retroviral polymerase SH3-like" evidence="2">
    <location>
        <begin position="11"/>
        <end position="73"/>
    </location>
</feature>
<gene>
    <name evidence="3" type="ORF">KIW84_062050</name>
</gene>
<reference evidence="3 4" key="1">
    <citation type="journal article" date="2022" name="Nat. Genet.">
        <title>Improved pea reference genome and pan-genome highlight genomic features and evolutionary characteristics.</title>
        <authorList>
            <person name="Yang T."/>
            <person name="Liu R."/>
            <person name="Luo Y."/>
            <person name="Hu S."/>
            <person name="Wang D."/>
            <person name="Wang C."/>
            <person name="Pandey M.K."/>
            <person name="Ge S."/>
            <person name="Xu Q."/>
            <person name="Li N."/>
            <person name="Li G."/>
            <person name="Huang Y."/>
            <person name="Saxena R.K."/>
            <person name="Ji Y."/>
            <person name="Li M."/>
            <person name="Yan X."/>
            <person name="He Y."/>
            <person name="Liu Y."/>
            <person name="Wang X."/>
            <person name="Xiang C."/>
            <person name="Varshney R.K."/>
            <person name="Ding H."/>
            <person name="Gao S."/>
            <person name="Zong X."/>
        </authorList>
    </citation>
    <scope>NUCLEOTIDE SEQUENCE [LARGE SCALE GENOMIC DNA]</scope>
    <source>
        <strain evidence="3 4">cv. Zhongwan 6</strain>
    </source>
</reference>
<evidence type="ECO:0000259" key="2">
    <source>
        <dbReference type="Pfam" id="PF25597"/>
    </source>
</evidence>
<dbReference type="Gramene" id="Psat06G0205000-T1">
    <property type="protein sequence ID" value="KAI5395719.1"/>
    <property type="gene ID" value="KIW84_062050"/>
</dbReference>
<sequence>MSSLQNRVFGCSAFVHVHGPHRGKLDPQAIKCIFIGYASDKKGYKCYHPPSRRVYISMDVTFQESESFYPSPQLQGENNQEAESSELLEPLMPNEDGGDVPIPVHNNVDKYKLQFQQKRWKGKLVLP</sequence>
<dbReference type="EMBL" id="JAMSHJ010000006">
    <property type="protein sequence ID" value="KAI5395719.1"/>
    <property type="molecule type" value="Genomic_DNA"/>
</dbReference>
<protein>
    <recommendedName>
        <fullName evidence="2">Retroviral polymerase SH3-like domain-containing protein</fullName>
    </recommendedName>
</protein>
<dbReference type="InterPro" id="IPR057670">
    <property type="entry name" value="SH3_retrovirus"/>
</dbReference>
<name>A0A9D4W6M6_PEA</name>
<comment type="caution">
    <text evidence="3">The sequence shown here is derived from an EMBL/GenBank/DDBJ whole genome shotgun (WGS) entry which is preliminary data.</text>
</comment>
<accession>A0A9D4W6M6</accession>
<dbReference type="Proteomes" id="UP001058974">
    <property type="component" value="Chromosome 6"/>
</dbReference>
<proteinExistence type="predicted"/>
<organism evidence="3 4">
    <name type="scientific">Pisum sativum</name>
    <name type="common">Garden pea</name>
    <name type="synonym">Lathyrus oleraceus</name>
    <dbReference type="NCBI Taxonomy" id="3888"/>
    <lineage>
        <taxon>Eukaryota</taxon>
        <taxon>Viridiplantae</taxon>
        <taxon>Streptophyta</taxon>
        <taxon>Embryophyta</taxon>
        <taxon>Tracheophyta</taxon>
        <taxon>Spermatophyta</taxon>
        <taxon>Magnoliopsida</taxon>
        <taxon>eudicotyledons</taxon>
        <taxon>Gunneridae</taxon>
        <taxon>Pentapetalae</taxon>
        <taxon>rosids</taxon>
        <taxon>fabids</taxon>
        <taxon>Fabales</taxon>
        <taxon>Fabaceae</taxon>
        <taxon>Papilionoideae</taxon>
        <taxon>50 kb inversion clade</taxon>
        <taxon>NPAAA clade</taxon>
        <taxon>Hologalegina</taxon>
        <taxon>IRL clade</taxon>
        <taxon>Fabeae</taxon>
        <taxon>Lathyrus</taxon>
    </lineage>
</organism>